<sequence length="624" mass="69600">MINNKRKGPMLLGIILTAIVLAAFSVNHSKATSVAKDKTDQLASAKEGWTITFEDEFGGDSIDYTKWEHAPEWPRKDGYWSDEEAFVDGNGNLVIQISERDGEYYSGAVTTRNTFNQAYGYYEVRAKLPTEEGFWSAFWLMTDGEHIIGNEGRDGTEIDIFETALAYKGTDTFNHALHWDGYAEHHGSAAAYPSIPGIYEGYHTFGLEWNKDEYIFYVDGEETWRTSAGGVSQVPAFVQLTAEVGSWGGNIENANLPDQLLVDYVRVYERTPDAKALLAKANELPEENYTNGSYFNFEMELKRIEHQMKKGDSTDRELADAIENAKQSLVHITSNRQKLAITRTMVTGSNKPQEDNPLLDSSLSPDQLAYLAFDDNPETFIDYNMADDSWIQVDLGEGNEQKLEWLRVRARDYYVDRLESAQIVASADGENWTELGTFEETGDGWNIVKSKDSSTAYRYIRFLGAAGSYGNVSEVELYPAEIHATDKTLLASLIDQGTQLEMDGHGWQVLPQALQLAAEVYQNSSNQTEVDTAAVNLQWFVTGSLTKSFIAESEFPGAHGIEKSLSNKLKGALNAAERGNDGAAQGKLQAVIDQLDALSEKVFTLKQTGVLKDWHYSLMESVTE</sequence>
<dbReference type="PROSITE" id="PS51762">
    <property type="entry name" value="GH16_2"/>
    <property type="match status" value="1"/>
</dbReference>
<evidence type="ECO:0000256" key="1">
    <source>
        <dbReference type="ARBA" id="ARBA00006865"/>
    </source>
</evidence>
<feature type="signal peptide" evidence="2">
    <location>
        <begin position="1"/>
        <end position="22"/>
    </location>
</feature>
<feature type="domain" description="GH16" evidence="3">
    <location>
        <begin position="27"/>
        <end position="273"/>
    </location>
</feature>
<dbReference type="CDD" id="cd08023">
    <property type="entry name" value="GH16_laminarinase_like"/>
    <property type="match status" value="1"/>
</dbReference>
<dbReference type="SUPFAM" id="SSF49785">
    <property type="entry name" value="Galactose-binding domain-like"/>
    <property type="match status" value="1"/>
</dbReference>
<dbReference type="Pfam" id="PF00722">
    <property type="entry name" value="Glyco_hydro_16"/>
    <property type="match status" value="1"/>
</dbReference>
<comment type="similarity">
    <text evidence="1">Belongs to the glycosyl hydrolase 16 family.</text>
</comment>
<dbReference type="EMBL" id="NPOA01000001">
    <property type="protein sequence ID" value="PAV31181.1"/>
    <property type="molecule type" value="Genomic_DNA"/>
</dbReference>
<dbReference type="Gene3D" id="2.60.120.200">
    <property type="match status" value="1"/>
</dbReference>
<dbReference type="RefSeq" id="WP_095653551.1">
    <property type="nucleotide sequence ID" value="NZ_NPOA01000001.1"/>
</dbReference>
<dbReference type="Pfam" id="PF22633">
    <property type="entry name" value="F5_F8_type_C_2"/>
    <property type="match status" value="1"/>
</dbReference>
<name>A0A2A2IGQ2_9BACI</name>
<evidence type="ECO:0000256" key="2">
    <source>
        <dbReference type="SAM" id="SignalP"/>
    </source>
</evidence>
<dbReference type="GO" id="GO:0005975">
    <property type="term" value="P:carbohydrate metabolic process"/>
    <property type="evidence" value="ECO:0007669"/>
    <property type="project" value="InterPro"/>
</dbReference>
<dbReference type="GO" id="GO:0004553">
    <property type="term" value="F:hydrolase activity, hydrolyzing O-glycosyl compounds"/>
    <property type="evidence" value="ECO:0007669"/>
    <property type="project" value="InterPro"/>
</dbReference>
<protein>
    <recommendedName>
        <fullName evidence="3">GH16 domain-containing protein</fullName>
    </recommendedName>
</protein>
<evidence type="ECO:0000259" key="3">
    <source>
        <dbReference type="PROSITE" id="PS51762"/>
    </source>
</evidence>
<organism evidence="4 5">
    <name type="scientific">Virgibacillus profundi</name>
    <dbReference type="NCBI Taxonomy" id="2024555"/>
    <lineage>
        <taxon>Bacteria</taxon>
        <taxon>Bacillati</taxon>
        <taxon>Bacillota</taxon>
        <taxon>Bacilli</taxon>
        <taxon>Bacillales</taxon>
        <taxon>Bacillaceae</taxon>
        <taxon>Virgibacillus</taxon>
    </lineage>
</organism>
<proteinExistence type="inferred from homology"/>
<dbReference type="InterPro" id="IPR000757">
    <property type="entry name" value="Beta-glucanase-like"/>
</dbReference>
<keyword evidence="2" id="KW-0732">Signal</keyword>
<dbReference type="OrthoDB" id="9809583at2"/>
<comment type="caution">
    <text evidence="4">The sequence shown here is derived from an EMBL/GenBank/DDBJ whole genome shotgun (WGS) entry which is preliminary data.</text>
</comment>
<feature type="chain" id="PRO_5038399667" description="GH16 domain-containing protein" evidence="2">
    <location>
        <begin position="23"/>
        <end position="624"/>
    </location>
</feature>
<dbReference type="SUPFAM" id="SSF49899">
    <property type="entry name" value="Concanavalin A-like lectins/glucanases"/>
    <property type="match status" value="1"/>
</dbReference>
<dbReference type="PANTHER" id="PTHR10963:SF55">
    <property type="entry name" value="GLYCOSIDE HYDROLASE FAMILY 16 PROTEIN"/>
    <property type="match status" value="1"/>
</dbReference>
<accession>A0A2A2IGQ2</accession>
<dbReference type="PANTHER" id="PTHR10963">
    <property type="entry name" value="GLYCOSYL HYDROLASE-RELATED"/>
    <property type="match status" value="1"/>
</dbReference>
<dbReference type="AlphaFoldDB" id="A0A2A2IGQ2"/>
<evidence type="ECO:0000313" key="5">
    <source>
        <dbReference type="Proteomes" id="UP000218887"/>
    </source>
</evidence>
<dbReference type="Proteomes" id="UP000218887">
    <property type="component" value="Unassembled WGS sequence"/>
</dbReference>
<dbReference type="InterPro" id="IPR050546">
    <property type="entry name" value="Glycosyl_Hydrlase_16"/>
</dbReference>
<keyword evidence="5" id="KW-1185">Reference proteome</keyword>
<dbReference type="Gene3D" id="2.60.120.260">
    <property type="entry name" value="Galactose-binding domain-like"/>
    <property type="match status" value="1"/>
</dbReference>
<reference evidence="4 5" key="1">
    <citation type="submission" date="2017-08" db="EMBL/GenBank/DDBJ databases">
        <title>Virgibacillus indicus sp. nov. and Virgibacillus profoundi sp. nov, two moderately halophilic bacteria isolated from marine sediment by using the Microfluidic Streak Plate.</title>
        <authorList>
            <person name="Xu B."/>
            <person name="Hu B."/>
            <person name="Wang J."/>
            <person name="Zhu Y."/>
            <person name="Huang L."/>
            <person name="Du W."/>
            <person name="Huang Y."/>
        </authorList>
    </citation>
    <scope>NUCLEOTIDE SEQUENCE [LARGE SCALE GENOMIC DNA]</scope>
    <source>
        <strain evidence="4 5">IO3-P3-H5</strain>
    </source>
</reference>
<dbReference type="InterPro" id="IPR008979">
    <property type="entry name" value="Galactose-bd-like_sf"/>
</dbReference>
<dbReference type="InterPro" id="IPR013320">
    <property type="entry name" value="ConA-like_dom_sf"/>
</dbReference>
<gene>
    <name evidence="4" type="ORF">CIL05_00530</name>
</gene>
<evidence type="ECO:0000313" key="4">
    <source>
        <dbReference type="EMBL" id="PAV31181.1"/>
    </source>
</evidence>